<dbReference type="Gene3D" id="3.30.420.40">
    <property type="match status" value="1"/>
</dbReference>
<keyword evidence="6" id="KW-1185">Reference proteome</keyword>
<reference evidence="5 6" key="1">
    <citation type="submission" date="2019-10" db="EMBL/GenBank/DDBJ databases">
        <title>Gracilibacillus sp. nov. isolated from rice seeds.</title>
        <authorList>
            <person name="He S."/>
        </authorList>
    </citation>
    <scope>NUCLEOTIDE SEQUENCE [LARGE SCALE GENOMIC DNA]</scope>
    <source>
        <strain evidence="5 6">TD8</strain>
    </source>
</reference>
<keyword evidence="3" id="KW-0418">Kinase</keyword>
<evidence type="ECO:0000256" key="1">
    <source>
        <dbReference type="ARBA" id="ARBA00009156"/>
    </source>
</evidence>
<dbReference type="Proteomes" id="UP000480246">
    <property type="component" value="Unassembled WGS sequence"/>
</dbReference>
<comment type="caution">
    <text evidence="5">The sequence shown here is derived from an EMBL/GenBank/DDBJ whole genome shotgun (WGS) entry which is preliminary data.</text>
</comment>
<gene>
    <name evidence="5" type="ORF">F9U64_13545</name>
</gene>
<dbReference type="Pfam" id="PF02782">
    <property type="entry name" value="FGGY_C"/>
    <property type="match status" value="1"/>
</dbReference>
<proteinExistence type="inferred from homology"/>
<dbReference type="InterPro" id="IPR018485">
    <property type="entry name" value="FGGY_C"/>
</dbReference>
<sequence>MVYSIGGGAKNKDWLQMQADIFNAKIVRLKTEQGPGMGAAMLAAYGSGWFGSLKECADAFLEDAETYHPINENVDKYEKLFVMYREIYKQTKPLNEKLMSFRK</sequence>
<dbReference type="PANTHER" id="PTHR43095">
    <property type="entry name" value="SUGAR KINASE"/>
    <property type="match status" value="1"/>
</dbReference>
<evidence type="ECO:0000256" key="3">
    <source>
        <dbReference type="ARBA" id="ARBA00022777"/>
    </source>
</evidence>
<dbReference type="AlphaFoldDB" id="A0A7C8GS42"/>
<accession>A0A7C8GS42</accession>
<dbReference type="EMBL" id="WEID01000068">
    <property type="protein sequence ID" value="KAB8131005.1"/>
    <property type="molecule type" value="Genomic_DNA"/>
</dbReference>
<dbReference type="InterPro" id="IPR043129">
    <property type="entry name" value="ATPase_NBD"/>
</dbReference>
<organism evidence="5 6">
    <name type="scientific">Gracilibacillus oryzae</name>
    <dbReference type="NCBI Taxonomy" id="1672701"/>
    <lineage>
        <taxon>Bacteria</taxon>
        <taxon>Bacillati</taxon>
        <taxon>Bacillota</taxon>
        <taxon>Bacilli</taxon>
        <taxon>Bacillales</taxon>
        <taxon>Bacillaceae</taxon>
        <taxon>Gracilibacillus</taxon>
    </lineage>
</organism>
<evidence type="ECO:0000313" key="5">
    <source>
        <dbReference type="EMBL" id="KAB8131005.1"/>
    </source>
</evidence>
<dbReference type="OrthoDB" id="9805576at2"/>
<dbReference type="GO" id="GO:0016301">
    <property type="term" value="F:kinase activity"/>
    <property type="evidence" value="ECO:0007669"/>
    <property type="project" value="UniProtKB-KW"/>
</dbReference>
<keyword evidence="2" id="KW-0808">Transferase</keyword>
<dbReference type="InterPro" id="IPR050406">
    <property type="entry name" value="FGGY_Carb_Kinase"/>
</dbReference>
<feature type="domain" description="Carbohydrate kinase FGGY C-terminal" evidence="4">
    <location>
        <begin position="2"/>
        <end position="46"/>
    </location>
</feature>
<protein>
    <recommendedName>
        <fullName evidence="4">Carbohydrate kinase FGGY C-terminal domain-containing protein</fullName>
    </recommendedName>
</protein>
<dbReference type="GO" id="GO:0005975">
    <property type="term" value="P:carbohydrate metabolic process"/>
    <property type="evidence" value="ECO:0007669"/>
    <property type="project" value="InterPro"/>
</dbReference>
<comment type="similarity">
    <text evidence="1">Belongs to the FGGY kinase family.</text>
</comment>
<name>A0A7C8GS42_9BACI</name>
<dbReference type="SUPFAM" id="SSF53067">
    <property type="entry name" value="Actin-like ATPase domain"/>
    <property type="match status" value="1"/>
</dbReference>
<evidence type="ECO:0000256" key="2">
    <source>
        <dbReference type="ARBA" id="ARBA00022679"/>
    </source>
</evidence>
<evidence type="ECO:0000259" key="4">
    <source>
        <dbReference type="Pfam" id="PF02782"/>
    </source>
</evidence>
<dbReference type="PANTHER" id="PTHR43095:SF5">
    <property type="entry name" value="XYLULOSE KINASE"/>
    <property type="match status" value="1"/>
</dbReference>
<evidence type="ECO:0000313" key="6">
    <source>
        <dbReference type="Proteomes" id="UP000480246"/>
    </source>
</evidence>